<reference evidence="3" key="1">
    <citation type="submission" date="2021-02" db="EMBL/GenBank/DDBJ databases">
        <authorList>
            <person name="Nowell W R."/>
        </authorList>
    </citation>
    <scope>NUCLEOTIDE SEQUENCE</scope>
</reference>
<feature type="region of interest" description="Disordered" evidence="1">
    <location>
        <begin position="256"/>
        <end position="561"/>
    </location>
</feature>
<name>A0A820X1K4_9BILA</name>
<feature type="compositionally biased region" description="Polar residues" evidence="1">
    <location>
        <begin position="495"/>
        <end position="506"/>
    </location>
</feature>
<feature type="compositionally biased region" description="Low complexity" evidence="1">
    <location>
        <begin position="409"/>
        <end position="420"/>
    </location>
</feature>
<protein>
    <recommendedName>
        <fullName evidence="2">Ataxin 2 SM domain-containing protein</fullName>
    </recommendedName>
</protein>
<feature type="compositionally biased region" description="Low complexity" evidence="1">
    <location>
        <begin position="528"/>
        <end position="543"/>
    </location>
</feature>
<evidence type="ECO:0000256" key="1">
    <source>
        <dbReference type="SAM" id="MobiDB-lite"/>
    </source>
</evidence>
<organism evidence="3 4">
    <name type="scientific">Rotaria socialis</name>
    <dbReference type="NCBI Taxonomy" id="392032"/>
    <lineage>
        <taxon>Eukaryota</taxon>
        <taxon>Metazoa</taxon>
        <taxon>Spiralia</taxon>
        <taxon>Gnathifera</taxon>
        <taxon>Rotifera</taxon>
        <taxon>Eurotatoria</taxon>
        <taxon>Bdelloidea</taxon>
        <taxon>Philodinida</taxon>
        <taxon>Philodinidae</taxon>
        <taxon>Rotaria</taxon>
    </lineage>
</organism>
<feature type="non-terminal residue" evidence="3">
    <location>
        <position position="561"/>
    </location>
</feature>
<feature type="compositionally biased region" description="Low complexity" evidence="1">
    <location>
        <begin position="329"/>
        <end position="345"/>
    </location>
</feature>
<gene>
    <name evidence="3" type="ORF">QYT958_LOCUS6630</name>
</gene>
<feature type="compositionally biased region" description="Polar residues" evidence="1">
    <location>
        <begin position="544"/>
        <end position="561"/>
    </location>
</feature>
<feature type="compositionally biased region" description="Polar residues" evidence="1">
    <location>
        <begin position="22"/>
        <end position="34"/>
    </location>
</feature>
<feature type="region of interest" description="Disordered" evidence="1">
    <location>
        <begin position="1"/>
        <end position="34"/>
    </location>
</feature>
<dbReference type="InterPro" id="IPR025852">
    <property type="entry name" value="SM_dom_ATX"/>
</dbReference>
<accession>A0A820X1K4</accession>
<evidence type="ECO:0000313" key="3">
    <source>
        <dbReference type="EMBL" id="CAF4527385.1"/>
    </source>
</evidence>
<dbReference type="AlphaFoldDB" id="A0A820X1K4"/>
<dbReference type="Proteomes" id="UP000663848">
    <property type="component" value="Unassembled WGS sequence"/>
</dbReference>
<dbReference type="Pfam" id="PF14438">
    <property type="entry name" value="SM-ATX"/>
    <property type="match status" value="1"/>
</dbReference>
<comment type="caution">
    <text evidence="3">The sequence shown here is derived from an EMBL/GenBank/DDBJ whole genome shotgun (WGS) entry which is preliminary data.</text>
</comment>
<dbReference type="EMBL" id="CAJOBR010000598">
    <property type="protein sequence ID" value="CAF4527385.1"/>
    <property type="molecule type" value="Genomic_DNA"/>
</dbReference>
<feature type="compositionally biased region" description="Basic and acidic residues" evidence="1">
    <location>
        <begin position="380"/>
        <end position="392"/>
    </location>
</feature>
<feature type="compositionally biased region" description="Basic and acidic residues" evidence="1">
    <location>
        <begin position="302"/>
        <end position="327"/>
    </location>
</feature>
<feature type="compositionally biased region" description="Basic and acidic residues" evidence="1">
    <location>
        <begin position="256"/>
        <end position="265"/>
    </location>
</feature>
<feature type="compositionally biased region" description="Low complexity" evidence="1">
    <location>
        <begin position="453"/>
        <end position="494"/>
    </location>
</feature>
<feature type="compositionally biased region" description="Polar residues" evidence="1">
    <location>
        <begin position="281"/>
        <end position="301"/>
    </location>
</feature>
<evidence type="ECO:0000259" key="2">
    <source>
        <dbReference type="Pfam" id="PF14438"/>
    </source>
</evidence>
<proteinExistence type="predicted"/>
<feature type="domain" description="Ataxin 2 SM" evidence="2">
    <location>
        <begin position="62"/>
        <end position="120"/>
    </location>
</feature>
<evidence type="ECO:0000313" key="4">
    <source>
        <dbReference type="Proteomes" id="UP000663848"/>
    </source>
</evidence>
<sequence>MSSTRTAPRAATVNKALPASNAHHTNGSANTYDVNDSTVNASNISESVLTKNMSQSEGIYRNSRFVHAVTVGLLGQPVIIQTTERERFHGVLETISPNGDVLLSVAHRLDNNNNDIMGLSTSLIDLLDTVESSAQSLDLNKRIISSSNIVEIIASDIDLTGNGKCMLDENPKVNQLEDERFNRMEHFYGSDDIDPDTFEDLDLGDDGKAGYDPEDMFHTNREKFNTTTDFDESKYTNVPIRQLTADELVDIEKKVSEIEKGGHTEDVDEDDAGVKRPPELNQAQSIDDGNSNTKNNQSSRAHPNDRRSEFRYDGEYNPKRGNWREQRPGAGNNRRGGSNNYSMNNPKANQRSEPTQYTSSRSSEQSVNNRQQQYKPRNNRFPDNRSPHEGRDSPLQITNDEVTRGQRINSGSFSQGQNSGPTSPSTGVPARTIYSTNNRPPIGRNSPAPYTGSSSSRNNSTTTATTTATSSSPTTTTTAAATTTANSSYPASSTGTGNYPQQSNNKMPKKQSRNEQQSTTDEPDQPKPQRNQQQTPSNNQSNTGSLNRPSQLHTQPQLRQQ</sequence>
<feature type="compositionally biased region" description="Polar residues" evidence="1">
    <location>
        <begin position="346"/>
        <end position="376"/>
    </location>
</feature>